<dbReference type="Proteomes" id="UP000000607">
    <property type="component" value="Chromosome"/>
</dbReference>
<organism evidence="1 2">
    <name type="scientific">Mannheimia succiniciproducens (strain KCTC 0769BP / MBEL55E)</name>
    <dbReference type="NCBI Taxonomy" id="221988"/>
    <lineage>
        <taxon>Bacteria</taxon>
        <taxon>Pseudomonadati</taxon>
        <taxon>Pseudomonadota</taxon>
        <taxon>Gammaproteobacteria</taxon>
        <taxon>Pasteurellales</taxon>
        <taxon>Pasteurellaceae</taxon>
        <taxon>Basfia</taxon>
    </lineage>
</organism>
<dbReference type="HOGENOM" id="CLU_3272442_0_0_6"/>
<name>Q65VL7_MANSM</name>
<keyword evidence="2" id="KW-1185">Reference proteome</keyword>
<dbReference type="KEGG" id="msu:MS0386"/>
<evidence type="ECO:0000313" key="1">
    <source>
        <dbReference type="EMBL" id="AAU36993.1"/>
    </source>
</evidence>
<accession>Q65VL7</accession>
<dbReference type="EMBL" id="AE016827">
    <property type="protein sequence ID" value="AAU36993.1"/>
    <property type="molecule type" value="Genomic_DNA"/>
</dbReference>
<gene>
    <name evidence="1" type="ordered locus">MS0386</name>
</gene>
<dbReference type="AlphaFoldDB" id="Q65VL7"/>
<reference evidence="1 2" key="1">
    <citation type="journal article" date="2004" name="Nat. Biotechnol.">
        <title>The genome sequence of the capnophilic rumen bacterium Mannheimia succiniciproducens.</title>
        <authorList>
            <person name="Hong S.H."/>
            <person name="Kim J.S."/>
            <person name="Lee S.Y."/>
            <person name="In Y.H."/>
            <person name="Choi S.S."/>
            <person name="Rih J.-K."/>
            <person name="Kim C.H."/>
            <person name="Jeong H."/>
            <person name="Hur C.G."/>
            <person name="Kim J.J."/>
        </authorList>
    </citation>
    <scope>NUCLEOTIDE SEQUENCE [LARGE SCALE GENOMIC DNA]</scope>
    <source>
        <strain evidence="2">KCTC 0769BP / MBEL55E</strain>
    </source>
</reference>
<protein>
    <submittedName>
        <fullName evidence="1">Uncharacterized protein</fullName>
    </submittedName>
</protein>
<sequence>MKCITFNSKIKFITKSAVKFHKNLPHFSLCPFFCYTTKSSV</sequence>
<proteinExistence type="predicted"/>
<evidence type="ECO:0000313" key="2">
    <source>
        <dbReference type="Proteomes" id="UP000000607"/>
    </source>
</evidence>